<feature type="compositionally biased region" description="Low complexity" evidence="1">
    <location>
        <begin position="50"/>
        <end position="62"/>
    </location>
</feature>
<protein>
    <submittedName>
        <fullName evidence="2">Uncharacterized protein</fullName>
    </submittedName>
</protein>
<reference evidence="2 3" key="1">
    <citation type="submission" date="2018-08" db="EMBL/GenBank/DDBJ databases">
        <title>Genomic investigation of the strawberry pathogen Phytophthora fragariae indicates pathogenicity is determined by transcriptional variation in three key races.</title>
        <authorList>
            <person name="Adams T.M."/>
            <person name="Armitage A.D."/>
            <person name="Sobczyk M.K."/>
            <person name="Bates H.J."/>
            <person name="Dunwell J.M."/>
            <person name="Nellist C.F."/>
            <person name="Harrison R.J."/>
        </authorList>
    </citation>
    <scope>NUCLEOTIDE SEQUENCE [LARGE SCALE GENOMIC DNA]</scope>
    <source>
        <strain evidence="2 3">SCRP333</strain>
    </source>
</reference>
<gene>
    <name evidence="2" type="ORF">PR003_g24969</name>
</gene>
<evidence type="ECO:0000313" key="2">
    <source>
        <dbReference type="EMBL" id="KAE9291683.1"/>
    </source>
</evidence>
<dbReference type="EMBL" id="QXFT01002904">
    <property type="protein sequence ID" value="KAE9291683.1"/>
    <property type="molecule type" value="Genomic_DNA"/>
</dbReference>
<evidence type="ECO:0000256" key="1">
    <source>
        <dbReference type="SAM" id="MobiDB-lite"/>
    </source>
</evidence>
<dbReference type="Proteomes" id="UP000434957">
    <property type="component" value="Unassembled WGS sequence"/>
</dbReference>
<feature type="region of interest" description="Disordered" evidence="1">
    <location>
        <begin position="1"/>
        <end position="72"/>
    </location>
</feature>
<sequence length="96" mass="9996">MMAHRHWCHPSRPNRAPTSIGTPEGMGLPISMSASNSPTPNGPSQPSRQNAPTTPRANATANGSENGQWGASASVVERSGALKALTLGPRLDVTVR</sequence>
<proteinExistence type="predicted"/>
<comment type="caution">
    <text evidence="2">The sequence shown here is derived from an EMBL/GenBank/DDBJ whole genome shotgun (WGS) entry which is preliminary data.</text>
</comment>
<feature type="compositionally biased region" description="Polar residues" evidence="1">
    <location>
        <begin position="32"/>
        <end position="49"/>
    </location>
</feature>
<evidence type="ECO:0000313" key="3">
    <source>
        <dbReference type="Proteomes" id="UP000434957"/>
    </source>
</evidence>
<accession>A0A6A4CIH2</accession>
<keyword evidence="3" id="KW-1185">Reference proteome</keyword>
<organism evidence="2 3">
    <name type="scientific">Phytophthora rubi</name>
    <dbReference type="NCBI Taxonomy" id="129364"/>
    <lineage>
        <taxon>Eukaryota</taxon>
        <taxon>Sar</taxon>
        <taxon>Stramenopiles</taxon>
        <taxon>Oomycota</taxon>
        <taxon>Peronosporomycetes</taxon>
        <taxon>Peronosporales</taxon>
        <taxon>Peronosporaceae</taxon>
        <taxon>Phytophthora</taxon>
    </lineage>
</organism>
<dbReference type="AlphaFoldDB" id="A0A6A4CIH2"/>
<name>A0A6A4CIH2_9STRA</name>